<sequence>MGRYKSRPRQNPILFPGSLSSAAVIECEIVHWAGRGQKGRKLPKNDTYLNSSLIGVHPLCGRSVGSEKQFSSRRPRKGLQTASLPHPTPFLLKTTFED</sequence>
<dbReference type="AlphaFoldDB" id="A0AAV4N486"/>
<evidence type="ECO:0008006" key="4">
    <source>
        <dbReference type="Google" id="ProtNLM"/>
    </source>
</evidence>
<feature type="region of interest" description="Disordered" evidence="1">
    <location>
        <begin position="65"/>
        <end position="88"/>
    </location>
</feature>
<organism evidence="2 3">
    <name type="scientific">Caerostris darwini</name>
    <dbReference type="NCBI Taxonomy" id="1538125"/>
    <lineage>
        <taxon>Eukaryota</taxon>
        <taxon>Metazoa</taxon>
        <taxon>Ecdysozoa</taxon>
        <taxon>Arthropoda</taxon>
        <taxon>Chelicerata</taxon>
        <taxon>Arachnida</taxon>
        <taxon>Araneae</taxon>
        <taxon>Araneomorphae</taxon>
        <taxon>Entelegynae</taxon>
        <taxon>Araneoidea</taxon>
        <taxon>Araneidae</taxon>
        <taxon>Caerostris</taxon>
    </lineage>
</organism>
<protein>
    <recommendedName>
        <fullName evidence="4">Ribosomal protein L2</fullName>
    </recommendedName>
</protein>
<evidence type="ECO:0000256" key="1">
    <source>
        <dbReference type="SAM" id="MobiDB-lite"/>
    </source>
</evidence>
<reference evidence="2 3" key="1">
    <citation type="submission" date="2021-06" db="EMBL/GenBank/DDBJ databases">
        <title>Caerostris darwini draft genome.</title>
        <authorList>
            <person name="Kono N."/>
            <person name="Arakawa K."/>
        </authorList>
    </citation>
    <scope>NUCLEOTIDE SEQUENCE [LARGE SCALE GENOMIC DNA]</scope>
</reference>
<evidence type="ECO:0000313" key="2">
    <source>
        <dbReference type="EMBL" id="GIX79238.1"/>
    </source>
</evidence>
<gene>
    <name evidence="2" type="ORF">CDAR_422421</name>
</gene>
<name>A0AAV4N486_9ARAC</name>
<dbReference type="Proteomes" id="UP001054837">
    <property type="component" value="Unassembled WGS sequence"/>
</dbReference>
<dbReference type="EMBL" id="BPLQ01001171">
    <property type="protein sequence ID" value="GIX79238.1"/>
    <property type="molecule type" value="Genomic_DNA"/>
</dbReference>
<keyword evidence="3" id="KW-1185">Reference proteome</keyword>
<accession>A0AAV4N486</accession>
<proteinExistence type="predicted"/>
<evidence type="ECO:0000313" key="3">
    <source>
        <dbReference type="Proteomes" id="UP001054837"/>
    </source>
</evidence>
<comment type="caution">
    <text evidence="2">The sequence shown here is derived from an EMBL/GenBank/DDBJ whole genome shotgun (WGS) entry which is preliminary data.</text>
</comment>